<gene>
    <name evidence="2" type="ORF">PLEPLA_LOCUS48814</name>
</gene>
<dbReference type="Proteomes" id="UP001153269">
    <property type="component" value="Unassembled WGS sequence"/>
</dbReference>
<feature type="transmembrane region" description="Helical" evidence="1">
    <location>
        <begin position="254"/>
        <end position="276"/>
    </location>
</feature>
<keyword evidence="1" id="KW-0812">Transmembrane</keyword>
<evidence type="ECO:0000256" key="1">
    <source>
        <dbReference type="SAM" id="Phobius"/>
    </source>
</evidence>
<comment type="caution">
    <text evidence="2">The sequence shown here is derived from an EMBL/GenBank/DDBJ whole genome shotgun (WGS) entry which is preliminary data.</text>
</comment>
<accession>A0A9N7W411</accession>
<protein>
    <submittedName>
        <fullName evidence="2">Uncharacterized protein</fullName>
    </submittedName>
</protein>
<feature type="transmembrane region" description="Helical" evidence="1">
    <location>
        <begin position="224"/>
        <end position="248"/>
    </location>
</feature>
<dbReference type="AlphaFoldDB" id="A0A9N7W411"/>
<keyword evidence="1" id="KW-1133">Transmembrane helix</keyword>
<keyword evidence="3" id="KW-1185">Reference proteome</keyword>
<reference evidence="2" key="1">
    <citation type="submission" date="2020-03" db="EMBL/GenBank/DDBJ databases">
        <authorList>
            <person name="Weist P."/>
        </authorList>
    </citation>
    <scope>NUCLEOTIDE SEQUENCE</scope>
</reference>
<dbReference type="EMBL" id="CADEAL010004501">
    <property type="protein sequence ID" value="CAB1460940.1"/>
    <property type="molecule type" value="Genomic_DNA"/>
</dbReference>
<proteinExistence type="predicted"/>
<evidence type="ECO:0000313" key="2">
    <source>
        <dbReference type="EMBL" id="CAB1460940.1"/>
    </source>
</evidence>
<evidence type="ECO:0000313" key="3">
    <source>
        <dbReference type="Proteomes" id="UP001153269"/>
    </source>
</evidence>
<keyword evidence="1" id="KW-0472">Membrane</keyword>
<name>A0A9N7W411_PLEPL</name>
<organism evidence="2 3">
    <name type="scientific">Pleuronectes platessa</name>
    <name type="common">European plaice</name>
    <dbReference type="NCBI Taxonomy" id="8262"/>
    <lineage>
        <taxon>Eukaryota</taxon>
        <taxon>Metazoa</taxon>
        <taxon>Chordata</taxon>
        <taxon>Craniata</taxon>
        <taxon>Vertebrata</taxon>
        <taxon>Euteleostomi</taxon>
        <taxon>Actinopterygii</taxon>
        <taxon>Neopterygii</taxon>
        <taxon>Teleostei</taxon>
        <taxon>Neoteleostei</taxon>
        <taxon>Acanthomorphata</taxon>
        <taxon>Carangaria</taxon>
        <taxon>Pleuronectiformes</taxon>
        <taxon>Pleuronectoidei</taxon>
        <taxon>Pleuronectidae</taxon>
        <taxon>Pleuronectes</taxon>
    </lineage>
</organism>
<sequence>MEHVILPGHRRGRYLSLLHHRRAQQTSPPIQMFLRAQHRKPLKSKSISGALWKVGGGDQPPWKACGGAHCQGRETHYAARTKYKSTAGLLETRVFINMGTGWKRFPDLERFKCKTVEGPDKEERQENIKTDSIAVCQFFLERRARRLHGGHSFSDIAFNFIFWTELWWDTAKHQLHSGRADRLVTASTINLQHDMCCAGICGLRTRPVLLSSSKSRSWYFCPSLFSFSFSFSFSFTFSFSFSFLLLLLHFSFSFLLLLLHFSFSFSFFSFSFSFSFKERCYNDTFRTGVAARGRN</sequence>